<evidence type="ECO:0000259" key="2">
    <source>
        <dbReference type="PROSITE" id="PS50112"/>
    </source>
</evidence>
<feature type="domain" description="PAS" evidence="2">
    <location>
        <begin position="343"/>
        <end position="419"/>
    </location>
</feature>
<keyword evidence="1" id="KW-0472">Membrane</keyword>
<evidence type="ECO:0000256" key="1">
    <source>
        <dbReference type="SAM" id="Phobius"/>
    </source>
</evidence>
<dbReference type="PANTHER" id="PTHR44757:SF2">
    <property type="entry name" value="BIOFILM ARCHITECTURE MAINTENANCE PROTEIN MBAA"/>
    <property type="match status" value="1"/>
</dbReference>
<dbReference type="InterPro" id="IPR013656">
    <property type="entry name" value="PAS_4"/>
</dbReference>
<dbReference type="SMART" id="SM00065">
    <property type="entry name" value="GAF"/>
    <property type="match status" value="1"/>
</dbReference>
<dbReference type="PROSITE" id="PS50113">
    <property type="entry name" value="PAC"/>
    <property type="match status" value="7"/>
</dbReference>
<sequence length="1674" mass="183366">MGPDAHSARRSFVKWPADPRVRVWAAAVAGVGICVLIAVLHIQQRRALARESDEVRRFGQARLDLADGFVHVVSADGPGPPYDRAQGLALLRQAVRSFEEGTHGGAGAGPVRHEFAVEVERFRDRLGEWQGPGRADPRSVVEFRVRYHQLAGQAARADAAAQARLGELTQRQGRVFGGVLGAAGVLLAIVFGFAVLAGRSLRREADARRRAEDRDRRSAELLRAVVGGTTDAMFVKDRNGKYLLFNEAAARFVGKSVAEVLGADDTALFDPESARDVMARDRKIMATGAAETAEEALTADGVTRTYLATKLPYHDGAGTVIGVIGISRDITDRKEAERQLRAERDRFEKLVEAAPAVVCSFLLRPDGSACVPYASTRIESIYGLPPAELARDAAPLVARIHPDDLALVRTTIDESARTLSLWRAEFRVLNPSVGEIWVEGYSAPARLPDGSTLWHGCLVDVTGRKRAEEDARGVRDMLRLILDTVPHGVFWKDRRSRHLGCNAVVARALGFDSPDQVVGRADTDLPSVTPAQAAEFMRVDREVFESGRPRYGVNETLALADGRTIWLDTNKVPLRDAGGRVVGILGTWQDVTDRKRAEEALRQSEARLRAVAEGLADPLYVHDEAGTLLYVNPSAAAALGYTTTELLRLGVCDIDGTFTRRAAPEKWEEHPSRPALRDTFETTHRRKDHTVFPVEIRLSVIPWEGRTVFLASARDLTERKAAEQGVRDREGLLRAVTGAARVGLVVVSERYEYLFANEAYTDVLGLDPGTVLGRRVPDLLPHGWEQIRPRLDRALAGARVEYELALPPVPGASDSRWFRVMYEPGPDRAGRPTVIAALIDISEPRRAESALRTSRARLTAALDSMTDALSISDAGGRFIEFNEAFATFHKFRTKAECPRTLAAYPAVLAVSRADGVPAPLEQWADSRALRGEGGNNVEYRLQRRDTGESWIGSFNFAPIRDEAGAVVGAVVVGRDVTRQKQAEEARAQLAAIVESSNDAIVSKTLDGTIRTWNAGAERLFGYPAAEMIGRSITHLIPASRLNEEDEILARLRLGARVEHFDTVRLARDGRPIDVSLTISPIRNAAGQIVGASKIVHDITGRVRARQRLAVQHAVVSILTDTESLREAAPAILRAVCESTGWDLGALWTRDEAEGVLTLVDVWAGADESLATFCAESRRMTFRFDVGLPGRVWAAGRAVWVADVRAASWFLRNAAARAAGLCGAFGLPIRCGSEVFGVVEFFTRGLRPPDEELLQVFDSLGGQIGQFAERKRAKAALRQSEARFRSVFEYAATGIGITDPAGRFLQGNPAYRAVLGLTEDELRTADLAELIHPDDRDRNMSLLRQLAAGEISGYEIENRFLNKSGTPVWVHKVVSALHDGAGRVTHLIALVTDITGRRQAEAALRESEARLRLAIEVAGLGVVRIDYDSDTVLLSPYAATMFDLPADEPLPRAAVHARFFPADRDEIERRIADNLDPAGDGLLVLDHRITCADGSVRWLSARKQVYFERGGPRRAVLVAADITARRRIEDSLRASETRFRTLIEFLPDAVYVSIDRRLAFCNPACVRLFGAADPTQLHGKSPFDLMHPDDHGAIRARIALIRATGAPVPGREETAVRLDGRTVPVFVTALPITDHGASATLVVLHNLTERKRLELQLRHQELMLREAADLAHVGG</sequence>
<dbReference type="SUPFAM" id="SSF55781">
    <property type="entry name" value="GAF domain-like"/>
    <property type="match status" value="1"/>
</dbReference>
<dbReference type="Pfam" id="PF13426">
    <property type="entry name" value="PAS_9"/>
    <property type="match status" value="2"/>
</dbReference>
<dbReference type="SUPFAM" id="SSF55785">
    <property type="entry name" value="PYP-like sensor domain (PAS domain)"/>
    <property type="match status" value="10"/>
</dbReference>
<dbReference type="InterPro" id="IPR013767">
    <property type="entry name" value="PAS_fold"/>
</dbReference>
<dbReference type="InterPro" id="IPR052155">
    <property type="entry name" value="Biofilm_reg_signaling"/>
</dbReference>
<feature type="domain" description="PAC" evidence="3">
    <location>
        <begin position="935"/>
        <end position="988"/>
    </location>
</feature>
<dbReference type="Pfam" id="PF00989">
    <property type="entry name" value="PAS"/>
    <property type="match status" value="1"/>
</dbReference>
<dbReference type="Proteomes" id="UP000503447">
    <property type="component" value="Chromosome"/>
</dbReference>
<feature type="domain" description="PAC" evidence="3">
    <location>
        <begin position="551"/>
        <end position="603"/>
    </location>
</feature>
<keyword evidence="5" id="KW-1185">Reference proteome</keyword>
<feature type="domain" description="PAC" evidence="3">
    <location>
        <begin position="1056"/>
        <end position="1110"/>
    </location>
</feature>
<dbReference type="SMART" id="SM00086">
    <property type="entry name" value="PAC"/>
    <property type="match status" value="9"/>
</dbReference>
<dbReference type="EMBL" id="CP053452">
    <property type="protein sequence ID" value="QJX00507.1"/>
    <property type="molecule type" value="Genomic_DNA"/>
</dbReference>
<gene>
    <name evidence="4" type="ORF">FTUN_8137</name>
</gene>
<dbReference type="PROSITE" id="PS50112">
    <property type="entry name" value="PAS"/>
    <property type="match status" value="7"/>
</dbReference>
<dbReference type="KEGG" id="ftj:FTUN_8137"/>
<dbReference type="NCBIfam" id="TIGR00229">
    <property type="entry name" value="sensory_box"/>
    <property type="match status" value="8"/>
</dbReference>
<evidence type="ECO:0000313" key="4">
    <source>
        <dbReference type="EMBL" id="QJX00507.1"/>
    </source>
</evidence>
<dbReference type="Pfam" id="PF08447">
    <property type="entry name" value="PAS_3"/>
    <property type="match status" value="2"/>
</dbReference>
<feature type="domain" description="PAS" evidence="2">
    <location>
        <begin position="985"/>
        <end position="1031"/>
    </location>
</feature>
<feature type="domain" description="PAS" evidence="2">
    <location>
        <begin position="604"/>
        <end position="647"/>
    </location>
</feature>
<dbReference type="InterPro" id="IPR029016">
    <property type="entry name" value="GAF-like_dom_sf"/>
</dbReference>
<dbReference type="InterPro" id="IPR035965">
    <property type="entry name" value="PAS-like_dom_sf"/>
</dbReference>
<feature type="domain" description="PAC" evidence="3">
    <location>
        <begin position="290"/>
        <end position="342"/>
    </location>
</feature>
<protein>
    <submittedName>
        <fullName evidence="4">Uncharacterized protein</fullName>
    </submittedName>
</protein>
<dbReference type="InterPro" id="IPR013655">
    <property type="entry name" value="PAS_fold_3"/>
</dbReference>
<proteinExistence type="predicted"/>
<feature type="transmembrane region" description="Helical" evidence="1">
    <location>
        <begin position="23"/>
        <end position="42"/>
    </location>
</feature>
<feature type="domain" description="PAS" evidence="2">
    <location>
        <begin position="729"/>
        <end position="798"/>
    </location>
</feature>
<feature type="domain" description="PAS" evidence="2">
    <location>
        <begin position="1406"/>
        <end position="1477"/>
    </location>
</feature>
<dbReference type="InterPro" id="IPR000700">
    <property type="entry name" value="PAS-assoc_C"/>
</dbReference>
<feature type="domain" description="PAC" evidence="3">
    <location>
        <begin position="1608"/>
        <end position="1658"/>
    </location>
</feature>
<dbReference type="Gene3D" id="3.30.450.20">
    <property type="entry name" value="PAS domain"/>
    <property type="match status" value="10"/>
</dbReference>
<organism evidence="4 5">
    <name type="scientific">Frigoriglobus tundricola</name>
    <dbReference type="NCBI Taxonomy" id="2774151"/>
    <lineage>
        <taxon>Bacteria</taxon>
        <taxon>Pseudomonadati</taxon>
        <taxon>Planctomycetota</taxon>
        <taxon>Planctomycetia</taxon>
        <taxon>Gemmatales</taxon>
        <taxon>Gemmataceae</taxon>
        <taxon>Frigoriglobus</taxon>
    </lineage>
</organism>
<feature type="domain" description="PAS" evidence="2">
    <location>
        <begin position="218"/>
        <end position="288"/>
    </location>
</feature>
<dbReference type="GO" id="GO:0006355">
    <property type="term" value="P:regulation of DNA-templated transcription"/>
    <property type="evidence" value="ECO:0007669"/>
    <property type="project" value="InterPro"/>
</dbReference>
<dbReference type="CDD" id="cd00130">
    <property type="entry name" value="PAS"/>
    <property type="match status" value="8"/>
</dbReference>
<keyword evidence="1" id="KW-1133">Transmembrane helix</keyword>
<dbReference type="Pfam" id="PF08448">
    <property type="entry name" value="PAS_4"/>
    <property type="match status" value="4"/>
</dbReference>
<name>A0A6M5Z406_9BACT</name>
<accession>A0A6M5Z406</accession>
<feature type="transmembrane region" description="Helical" evidence="1">
    <location>
        <begin position="175"/>
        <end position="198"/>
    </location>
</feature>
<dbReference type="SMART" id="SM00091">
    <property type="entry name" value="PAS"/>
    <property type="match status" value="10"/>
</dbReference>
<feature type="domain" description="PAC" evidence="3">
    <location>
        <begin position="1482"/>
        <end position="1533"/>
    </location>
</feature>
<dbReference type="InterPro" id="IPR001610">
    <property type="entry name" value="PAC"/>
</dbReference>
<dbReference type="Pfam" id="PF13185">
    <property type="entry name" value="GAF_2"/>
    <property type="match status" value="1"/>
</dbReference>
<dbReference type="Gene3D" id="3.30.450.40">
    <property type="match status" value="1"/>
</dbReference>
<evidence type="ECO:0000259" key="3">
    <source>
        <dbReference type="PROSITE" id="PS50113"/>
    </source>
</evidence>
<evidence type="ECO:0000313" key="5">
    <source>
        <dbReference type="Proteomes" id="UP000503447"/>
    </source>
</evidence>
<keyword evidence="1" id="KW-0812">Transmembrane</keyword>
<feature type="domain" description="PAC" evidence="3">
    <location>
        <begin position="1353"/>
        <end position="1405"/>
    </location>
</feature>
<dbReference type="InterPro" id="IPR000014">
    <property type="entry name" value="PAS"/>
</dbReference>
<dbReference type="PANTHER" id="PTHR44757">
    <property type="entry name" value="DIGUANYLATE CYCLASE DGCP"/>
    <property type="match status" value="1"/>
</dbReference>
<reference evidence="5" key="1">
    <citation type="submission" date="2020-05" db="EMBL/GenBank/DDBJ databases">
        <title>Frigoriglobus tundricola gen. nov., sp. nov., a psychrotolerant cellulolytic planctomycete of the family Gemmataceae with two divergent copies of 16S rRNA gene.</title>
        <authorList>
            <person name="Kulichevskaya I.S."/>
            <person name="Ivanova A.A."/>
            <person name="Naumoff D.G."/>
            <person name="Beletsky A.V."/>
            <person name="Rijpstra W.I.C."/>
            <person name="Sinninghe Damste J.S."/>
            <person name="Mardanov A.V."/>
            <person name="Ravin N.V."/>
            <person name="Dedysh S.N."/>
        </authorList>
    </citation>
    <scope>NUCLEOTIDE SEQUENCE [LARGE SCALE GENOMIC DNA]</scope>
    <source>
        <strain evidence="5">PL17</strain>
    </source>
</reference>
<feature type="domain" description="PAS" evidence="2">
    <location>
        <begin position="1279"/>
        <end position="1349"/>
    </location>
</feature>
<dbReference type="InterPro" id="IPR003018">
    <property type="entry name" value="GAF"/>
</dbReference>